<evidence type="ECO:0000313" key="2">
    <source>
        <dbReference type="EMBL" id="CAK0873256.1"/>
    </source>
</evidence>
<dbReference type="Proteomes" id="UP001189429">
    <property type="component" value="Unassembled WGS sequence"/>
</dbReference>
<sequence length="146" mass="15493">MVELREDSPRPREDRRADAEARPAGKGAPAENAPGGAGALSAAAAAEREQGDAGSSGEWSGDDTDSDPEARTARAAPAPPPADVVERLRCYGFLARSAGAWTEQAVPVVRLRVRVHTEVDGHTCYIRGSRRAEVGRWIRSPSRGPP</sequence>
<feature type="compositionally biased region" description="Low complexity" evidence="1">
    <location>
        <begin position="24"/>
        <end position="45"/>
    </location>
</feature>
<dbReference type="EMBL" id="CAUYUJ010017260">
    <property type="protein sequence ID" value="CAK0873256.1"/>
    <property type="molecule type" value="Genomic_DNA"/>
</dbReference>
<feature type="region of interest" description="Disordered" evidence="1">
    <location>
        <begin position="1"/>
        <end position="82"/>
    </location>
</feature>
<comment type="caution">
    <text evidence="2">The sequence shown here is derived from an EMBL/GenBank/DDBJ whole genome shotgun (WGS) entry which is preliminary data.</text>
</comment>
<evidence type="ECO:0000256" key="1">
    <source>
        <dbReference type="SAM" id="MobiDB-lite"/>
    </source>
</evidence>
<protein>
    <submittedName>
        <fullName evidence="2">Uncharacterized protein</fullName>
    </submittedName>
</protein>
<feature type="compositionally biased region" description="Basic and acidic residues" evidence="1">
    <location>
        <begin position="1"/>
        <end position="23"/>
    </location>
</feature>
<reference evidence="2" key="1">
    <citation type="submission" date="2023-10" db="EMBL/GenBank/DDBJ databases">
        <authorList>
            <person name="Chen Y."/>
            <person name="Shah S."/>
            <person name="Dougan E. K."/>
            <person name="Thang M."/>
            <person name="Chan C."/>
        </authorList>
    </citation>
    <scope>NUCLEOTIDE SEQUENCE [LARGE SCALE GENOMIC DNA]</scope>
</reference>
<accession>A0ABN9VN17</accession>
<organism evidence="2 3">
    <name type="scientific">Prorocentrum cordatum</name>
    <dbReference type="NCBI Taxonomy" id="2364126"/>
    <lineage>
        <taxon>Eukaryota</taxon>
        <taxon>Sar</taxon>
        <taxon>Alveolata</taxon>
        <taxon>Dinophyceae</taxon>
        <taxon>Prorocentrales</taxon>
        <taxon>Prorocentraceae</taxon>
        <taxon>Prorocentrum</taxon>
    </lineage>
</organism>
<proteinExistence type="predicted"/>
<keyword evidence="3" id="KW-1185">Reference proteome</keyword>
<gene>
    <name evidence="2" type="ORF">PCOR1329_LOCUS58514</name>
</gene>
<name>A0ABN9VN17_9DINO</name>
<evidence type="ECO:0000313" key="3">
    <source>
        <dbReference type="Proteomes" id="UP001189429"/>
    </source>
</evidence>